<evidence type="ECO:0000313" key="3">
    <source>
        <dbReference type="Proteomes" id="UP000680045"/>
    </source>
</evidence>
<reference evidence="2" key="1">
    <citation type="submission" date="2021-04" db="EMBL/GenBank/DDBJ databases">
        <title>Whole genome sequencing of Enterococci isolates from hospitalized patients.</title>
        <authorList>
            <person name="Ogoti B.M."/>
            <person name="Onyambu F.G."/>
        </authorList>
    </citation>
    <scope>NUCLEOTIDE SEQUENCE</scope>
    <source>
        <strain evidence="2">242</strain>
    </source>
</reference>
<accession>A0A941FJT9</accession>
<comment type="caution">
    <text evidence="2">The sequence shown here is derived from an EMBL/GenBank/DDBJ whole genome shotgun (WGS) entry which is preliminary data.</text>
</comment>
<sequence>MKKYLFWSIFTLILLFNYSLETKILEDIQHVSAMGYDYVDGDRMKGTAAAPFYPAGMDVKPLNSFFTAVGHTILDILQKQQMEAQRKLATDVCKIFD</sequence>
<feature type="domain" description="Spore germination protein N-terminal" evidence="1">
    <location>
        <begin position="23"/>
        <end position="95"/>
    </location>
</feature>
<name>A0A941FJT9_9BACI</name>
<protein>
    <recommendedName>
        <fullName evidence="1">Spore germination protein N-terminal domain-containing protein</fullName>
    </recommendedName>
</protein>
<dbReference type="AlphaFoldDB" id="A0A941FJT9"/>
<dbReference type="InterPro" id="IPR057336">
    <property type="entry name" value="GerAC_N"/>
</dbReference>
<proteinExistence type="predicted"/>
<organism evidence="2 3">
    <name type="scientific">Peribacillus frigoritolerans</name>
    <dbReference type="NCBI Taxonomy" id="450367"/>
    <lineage>
        <taxon>Bacteria</taxon>
        <taxon>Bacillati</taxon>
        <taxon>Bacillota</taxon>
        <taxon>Bacilli</taxon>
        <taxon>Bacillales</taxon>
        <taxon>Bacillaceae</taxon>
        <taxon>Peribacillus</taxon>
    </lineage>
</organism>
<evidence type="ECO:0000313" key="2">
    <source>
        <dbReference type="EMBL" id="MBR8644741.1"/>
    </source>
</evidence>
<gene>
    <name evidence="2" type="ORF">KEH51_10740</name>
</gene>
<dbReference type="Proteomes" id="UP000680045">
    <property type="component" value="Unassembled WGS sequence"/>
</dbReference>
<dbReference type="EMBL" id="JAGTPW010000015">
    <property type="protein sequence ID" value="MBR8644741.1"/>
    <property type="molecule type" value="Genomic_DNA"/>
</dbReference>
<dbReference type="Pfam" id="PF25198">
    <property type="entry name" value="Spore_GerAC_N"/>
    <property type="match status" value="1"/>
</dbReference>
<evidence type="ECO:0000259" key="1">
    <source>
        <dbReference type="Pfam" id="PF25198"/>
    </source>
</evidence>